<dbReference type="STRING" id="61652.AXX16_1240"/>
<evidence type="ECO:0000313" key="2">
    <source>
        <dbReference type="Proteomes" id="UP000271603"/>
    </source>
</evidence>
<name>A0A447QJB9_SERRU</name>
<dbReference type="Proteomes" id="UP000271603">
    <property type="component" value="Chromosome"/>
</dbReference>
<dbReference type="EMBL" id="LR134155">
    <property type="protein sequence ID" value="VEA70081.1"/>
    <property type="molecule type" value="Genomic_DNA"/>
</dbReference>
<accession>A0A447QJB9</accession>
<dbReference type="AlphaFoldDB" id="A0A447QJB9"/>
<protein>
    <submittedName>
        <fullName evidence="1">Uncharacterized protein</fullName>
    </submittedName>
</protein>
<evidence type="ECO:0000313" key="1">
    <source>
        <dbReference type="EMBL" id="VEA70081.1"/>
    </source>
</evidence>
<organism evidence="1 2">
    <name type="scientific">Serratia rubidaea</name>
    <name type="common">Serratia marinorubra</name>
    <dbReference type="NCBI Taxonomy" id="61652"/>
    <lineage>
        <taxon>Bacteria</taxon>
        <taxon>Pseudomonadati</taxon>
        <taxon>Pseudomonadota</taxon>
        <taxon>Gammaproteobacteria</taxon>
        <taxon>Enterobacterales</taxon>
        <taxon>Yersiniaceae</taxon>
        <taxon>Serratia</taxon>
    </lineage>
</organism>
<gene>
    <name evidence="1" type="ORF">NCTC9419_01573</name>
</gene>
<proteinExistence type="predicted"/>
<sequence>MTQVALGALKAKAERLSLPIPVEMLASWENSQEAWCVKDIHGVVVYLNDKYQEFISLLQGCPAVYPQGVNQHDERVLREVRTVIAVGVCFDHGLNRCFPFYCERSPILTDWRRWPVLSVTSGRLFLFLPLFFKR</sequence>
<reference evidence="1 2" key="1">
    <citation type="submission" date="2018-12" db="EMBL/GenBank/DDBJ databases">
        <authorList>
            <consortium name="Pathogen Informatics"/>
        </authorList>
    </citation>
    <scope>NUCLEOTIDE SEQUENCE [LARGE SCALE GENOMIC DNA]</scope>
    <source>
        <strain evidence="1 2">NCTC9419</strain>
    </source>
</reference>